<gene>
    <name evidence="1" type="ORF">Bealeia1_01760</name>
</gene>
<keyword evidence="1" id="KW-0012">Acyltransferase</keyword>
<dbReference type="GO" id="GO:0016746">
    <property type="term" value="F:acyltransferase activity"/>
    <property type="evidence" value="ECO:0007669"/>
    <property type="project" value="UniProtKB-KW"/>
</dbReference>
<keyword evidence="2" id="KW-1185">Reference proteome</keyword>
<dbReference type="InterPro" id="IPR016181">
    <property type="entry name" value="Acyl_CoA_acyltransferase"/>
</dbReference>
<dbReference type="SUPFAM" id="SSF55729">
    <property type="entry name" value="Acyl-CoA N-acyltransferases (Nat)"/>
    <property type="match status" value="1"/>
</dbReference>
<accession>A0ABZ2C8J8</accession>
<dbReference type="Proteomes" id="UP001330434">
    <property type="component" value="Chromosome"/>
</dbReference>
<evidence type="ECO:0000313" key="1">
    <source>
        <dbReference type="EMBL" id="WVX67547.1"/>
    </source>
</evidence>
<evidence type="ECO:0000313" key="2">
    <source>
        <dbReference type="Proteomes" id="UP001330434"/>
    </source>
</evidence>
<dbReference type="RefSeq" id="WP_331256270.1">
    <property type="nucleotide sequence ID" value="NZ_CP133270.1"/>
</dbReference>
<reference evidence="1 2" key="1">
    <citation type="journal article" date="2024" name="Environ. Microbiol.">
        <title>Novel evolutionary insights on the interactions of the Holosporales (Alphaproteobacteria) with eukaryotic hosts from comparative genomics.</title>
        <authorList>
            <person name="Giovannini M."/>
            <person name="Petroni G."/>
            <person name="Castelli M."/>
        </authorList>
    </citation>
    <scope>NUCLEOTIDE SEQUENCE [LARGE SCALE GENOMIC DNA]</scope>
    <source>
        <strain evidence="1 2">US_Bl 15I1</strain>
    </source>
</reference>
<protein>
    <submittedName>
        <fullName evidence="1">Lysophospholipid acyltransferase family protein</fullName>
    </submittedName>
</protein>
<name>A0ABZ2C8J8_9PROT</name>
<sequence>MKSITHERRKQQSDYLDQHYDRRGHHFSSVLADSALLERFYYDLRYISYIKEARIPFKTDPSLNKVEVDESDANSLKFLLLYKPLHLFLGGNRIILPDEEKDYAGLPTLAYSKALKEIIPEKDWYQTGEVSRFLISKERSQICFEHLKKFDDSLTLRKIEEQKLITLMLTCSQACQKKNLNILIFSLEKALIKLLQKNDILLIPTNEDIEYHGNVQTAVLYFDRALEHIKKCNPALLDFYLSQPSSNSQSEFY</sequence>
<proteinExistence type="predicted"/>
<keyword evidence="1" id="KW-0808">Transferase</keyword>
<dbReference type="Gene3D" id="3.40.630.30">
    <property type="match status" value="1"/>
</dbReference>
<dbReference type="EMBL" id="CP133270">
    <property type="protein sequence ID" value="WVX67547.1"/>
    <property type="molecule type" value="Genomic_DNA"/>
</dbReference>
<organism evidence="1 2">
    <name type="scientific">Candidatus Bealeia paramacronuclearis</name>
    <dbReference type="NCBI Taxonomy" id="1921001"/>
    <lineage>
        <taxon>Bacteria</taxon>
        <taxon>Pseudomonadati</taxon>
        <taxon>Pseudomonadota</taxon>
        <taxon>Alphaproteobacteria</taxon>
        <taxon>Holosporales</taxon>
        <taxon>Holosporaceae</taxon>
        <taxon>Candidatus Bealeia</taxon>
    </lineage>
</organism>